<protein>
    <recommendedName>
        <fullName evidence="2">DUF481 domain-containing protein</fullName>
    </recommendedName>
</protein>
<reference evidence="1" key="1">
    <citation type="submission" date="2018-05" db="EMBL/GenBank/DDBJ databases">
        <authorList>
            <person name="Lanie J.A."/>
            <person name="Ng W.-L."/>
            <person name="Kazmierczak K.M."/>
            <person name="Andrzejewski T.M."/>
            <person name="Davidsen T.M."/>
            <person name="Wayne K.J."/>
            <person name="Tettelin H."/>
            <person name="Glass J.I."/>
            <person name="Rusch D."/>
            <person name="Podicherti R."/>
            <person name="Tsui H.-C.T."/>
            <person name="Winkler M.E."/>
        </authorList>
    </citation>
    <scope>NUCLEOTIDE SEQUENCE</scope>
</reference>
<dbReference type="EMBL" id="UINC01044590">
    <property type="protein sequence ID" value="SVB50247.1"/>
    <property type="molecule type" value="Genomic_DNA"/>
</dbReference>
<evidence type="ECO:0000313" key="1">
    <source>
        <dbReference type="EMBL" id="SVB50247.1"/>
    </source>
</evidence>
<proteinExistence type="predicted"/>
<dbReference type="InterPro" id="IPR007433">
    <property type="entry name" value="DUF481"/>
</dbReference>
<dbReference type="Pfam" id="PF04338">
    <property type="entry name" value="DUF481"/>
    <property type="match status" value="1"/>
</dbReference>
<name>A0A382EK57_9ZZZZ</name>
<evidence type="ECO:0008006" key="2">
    <source>
        <dbReference type="Google" id="ProtNLM"/>
    </source>
</evidence>
<gene>
    <name evidence="1" type="ORF">METZ01_LOCUS203101</name>
</gene>
<sequence>MLSNLLKSYRLGFLLLLFVVISPQWVAAQGIVNIEDLRREGQIGFFSSLSLALSGLRGNDKRDNYSIEARFDKNTTDIDSFFIAQKSKMKKNDMVMADSSMLHGRVVFKNDSKYDPEIFIQQTKNPFLRYHQRDILGAGARITLNDHARIGLGLLTENEEDMNAIKTRTERITSYFHDDYEVAENIDFNVTMYYQPSIDSAKDYKASMLGSFDFKINDNIEISFQYNTFFDSMPPATAVKRDEALATKLTYYFQK</sequence>
<dbReference type="AlphaFoldDB" id="A0A382EK57"/>
<accession>A0A382EK57</accession>
<organism evidence="1">
    <name type="scientific">marine metagenome</name>
    <dbReference type="NCBI Taxonomy" id="408172"/>
    <lineage>
        <taxon>unclassified sequences</taxon>
        <taxon>metagenomes</taxon>
        <taxon>ecological metagenomes</taxon>
    </lineage>
</organism>